<protein>
    <submittedName>
        <fullName evidence="2">DUF309 domain-containing protein</fullName>
    </submittedName>
</protein>
<evidence type="ECO:0000313" key="3">
    <source>
        <dbReference type="Proteomes" id="UP000320393"/>
    </source>
</evidence>
<dbReference type="Gene3D" id="1.10.3450.10">
    <property type="entry name" value="TTHA0068-like"/>
    <property type="match status" value="1"/>
</dbReference>
<gene>
    <name evidence="2" type="ORF">E6H02_05245</name>
</gene>
<evidence type="ECO:0000313" key="2">
    <source>
        <dbReference type="EMBL" id="TMJ13229.1"/>
    </source>
</evidence>
<name>A0A537LYY2_9BACT</name>
<dbReference type="AlphaFoldDB" id="A0A537LYY2"/>
<proteinExistence type="predicted"/>
<comment type="caution">
    <text evidence="2">The sequence shown here is derived from an EMBL/GenBank/DDBJ whole genome shotgun (WGS) entry which is preliminary data.</text>
</comment>
<sequence>MAVAPLARAAGMAPDEARLLLAGTGLFEGAGDGDAGRITLAAPFRPFAAYLRRQTGRAAVAVRLLGAPHRAGIPEEIWRAAALFNAGLFFECHEYLEDVWRSTPGPERAFYHGLVQAAAGCYHLEKGNTHGARTLIQKAVAKLEPYAPAYREVAVAAFLAELRRVLAWLDRDPPPRGKAPLPTLDLVGSPRPKRGR</sequence>
<feature type="region of interest" description="Disordered" evidence="1">
    <location>
        <begin position="175"/>
        <end position="196"/>
    </location>
</feature>
<accession>A0A537LYY2</accession>
<dbReference type="Proteomes" id="UP000320393">
    <property type="component" value="Unassembled WGS sequence"/>
</dbReference>
<dbReference type="SUPFAM" id="SSF140663">
    <property type="entry name" value="TTHA0068-like"/>
    <property type="match status" value="1"/>
</dbReference>
<dbReference type="Pfam" id="PF03745">
    <property type="entry name" value="DUF309"/>
    <property type="match status" value="1"/>
</dbReference>
<dbReference type="EMBL" id="VBAM01000164">
    <property type="protein sequence ID" value="TMJ13229.1"/>
    <property type="molecule type" value="Genomic_DNA"/>
</dbReference>
<reference evidence="2 3" key="1">
    <citation type="journal article" date="2019" name="Nat. Microbiol.">
        <title>Mediterranean grassland soil C-N compound turnover is dependent on rainfall and depth, and is mediated by genomically divergent microorganisms.</title>
        <authorList>
            <person name="Diamond S."/>
            <person name="Andeer P.F."/>
            <person name="Li Z."/>
            <person name="Crits-Christoph A."/>
            <person name="Burstein D."/>
            <person name="Anantharaman K."/>
            <person name="Lane K.R."/>
            <person name="Thomas B.C."/>
            <person name="Pan C."/>
            <person name="Northen T.R."/>
            <person name="Banfield J.F."/>
        </authorList>
    </citation>
    <scope>NUCLEOTIDE SEQUENCE [LARGE SCALE GENOMIC DNA]</scope>
    <source>
        <strain evidence="2">NP_5</strain>
    </source>
</reference>
<organism evidence="2 3">
    <name type="scientific">Candidatus Segetimicrobium genomatis</name>
    <dbReference type="NCBI Taxonomy" id="2569760"/>
    <lineage>
        <taxon>Bacteria</taxon>
        <taxon>Bacillati</taxon>
        <taxon>Candidatus Sysuimicrobiota</taxon>
        <taxon>Candidatus Sysuimicrobiia</taxon>
        <taxon>Candidatus Sysuimicrobiales</taxon>
        <taxon>Candidatus Segetimicrobiaceae</taxon>
        <taxon>Candidatus Segetimicrobium</taxon>
    </lineage>
</organism>
<evidence type="ECO:0000256" key="1">
    <source>
        <dbReference type="SAM" id="MobiDB-lite"/>
    </source>
</evidence>
<dbReference type="PANTHER" id="PTHR34796">
    <property type="entry name" value="EXPRESSED PROTEIN"/>
    <property type="match status" value="1"/>
</dbReference>
<dbReference type="InterPro" id="IPR023203">
    <property type="entry name" value="TTHA0068_sf"/>
</dbReference>
<dbReference type="PANTHER" id="PTHR34796:SF1">
    <property type="entry name" value="EXPRESSED PROTEIN"/>
    <property type="match status" value="1"/>
</dbReference>
<dbReference type="InterPro" id="IPR005500">
    <property type="entry name" value="DUF309"/>
</dbReference>